<dbReference type="InterPro" id="IPR055438">
    <property type="entry name" value="AstE_AspA_cat"/>
</dbReference>
<dbReference type="Pfam" id="PF24827">
    <property type="entry name" value="AstE_AspA_cat"/>
    <property type="match status" value="1"/>
</dbReference>
<protein>
    <submittedName>
        <fullName evidence="7">M14 family metallocarboxypeptidase</fullName>
    </submittedName>
</protein>
<keyword evidence="8" id="KW-1185">Reference proteome</keyword>
<dbReference type="RefSeq" id="WP_203326079.1">
    <property type="nucleotide sequence ID" value="NZ_CP069213.1"/>
</dbReference>
<dbReference type="PROSITE" id="PS52035">
    <property type="entry name" value="PEPTIDASE_M14"/>
    <property type="match status" value="1"/>
</dbReference>
<feature type="active site" description="Proton donor/acceptor" evidence="5">
    <location>
        <position position="244"/>
    </location>
</feature>
<gene>
    <name evidence="7" type="ORF">JQC75_03320</name>
</gene>
<evidence type="ECO:0000256" key="2">
    <source>
        <dbReference type="ARBA" id="ARBA00022723"/>
    </source>
</evidence>
<evidence type="ECO:0000259" key="6">
    <source>
        <dbReference type="PROSITE" id="PS52035"/>
    </source>
</evidence>
<keyword evidence="4" id="KW-0862">Zinc</keyword>
<feature type="domain" description="Peptidase M14" evidence="6">
    <location>
        <begin position="14"/>
        <end position="269"/>
    </location>
</feature>
<evidence type="ECO:0000256" key="1">
    <source>
        <dbReference type="ARBA" id="ARBA00001947"/>
    </source>
</evidence>
<dbReference type="SUPFAM" id="SSF53187">
    <property type="entry name" value="Zn-dependent exopeptidases"/>
    <property type="match status" value="1"/>
</dbReference>
<evidence type="ECO:0000313" key="7">
    <source>
        <dbReference type="EMBL" id="QRH02470.1"/>
    </source>
</evidence>
<dbReference type="EMBL" id="CP069213">
    <property type="protein sequence ID" value="QRH02470.1"/>
    <property type="molecule type" value="Genomic_DNA"/>
</dbReference>
<dbReference type="InterPro" id="IPR000834">
    <property type="entry name" value="Peptidase_M14"/>
</dbReference>
<evidence type="ECO:0000256" key="4">
    <source>
        <dbReference type="ARBA" id="ARBA00022833"/>
    </source>
</evidence>
<dbReference type="CDD" id="cd06231">
    <property type="entry name" value="M14_REP34-like"/>
    <property type="match status" value="1"/>
</dbReference>
<sequence length="274" mass="30028">MSRSPFQTFVWRSEIFECQSTDIQRFYSLLAIETERLGLGSKTLGQAGHHPLYLLQSPGQKAGLPNLLISAGFHGEESAGPWGLLHFLSQLDGELFKRVNLSVLPLVNPTGFAKGHRFNELGENPNRGFFIENGKAKSGDDTAAEGRILLEHAHLLQVASRDGILTCHEDVLMTDTYVYTFEPSQAPGRFSHALRDALGQYFPIAADGDVDDCPVRSGVIFNHFDTSFESFLVRSGARVGCCSETPGKQPLDKRILANAAAMSTFVNMLAPELS</sequence>
<evidence type="ECO:0000256" key="5">
    <source>
        <dbReference type="PROSITE-ProRule" id="PRU01379"/>
    </source>
</evidence>
<keyword evidence="3" id="KW-0378">Hydrolase</keyword>
<dbReference type="Proteomes" id="UP000596252">
    <property type="component" value="Chromosome"/>
</dbReference>
<comment type="cofactor">
    <cofactor evidence="1">
        <name>Zn(2+)</name>
        <dbReference type="ChEBI" id="CHEBI:29105"/>
    </cofactor>
</comment>
<proteinExistence type="inferred from homology"/>
<evidence type="ECO:0000256" key="3">
    <source>
        <dbReference type="ARBA" id="ARBA00022801"/>
    </source>
</evidence>
<name>A0ABX7G589_9GAMM</name>
<evidence type="ECO:0000313" key="8">
    <source>
        <dbReference type="Proteomes" id="UP000596252"/>
    </source>
</evidence>
<comment type="similarity">
    <text evidence="5">Belongs to the peptidase M14 family.</text>
</comment>
<organism evidence="7 8">
    <name type="scientific">Shewanella litorisediminis</name>
    <dbReference type="NCBI Taxonomy" id="1173586"/>
    <lineage>
        <taxon>Bacteria</taxon>
        <taxon>Pseudomonadati</taxon>
        <taxon>Pseudomonadota</taxon>
        <taxon>Gammaproteobacteria</taxon>
        <taxon>Alteromonadales</taxon>
        <taxon>Shewanellaceae</taxon>
        <taxon>Shewanella</taxon>
    </lineage>
</organism>
<keyword evidence="2" id="KW-0479">Metal-binding</keyword>
<accession>A0ABX7G589</accession>
<dbReference type="Gene3D" id="3.40.630.10">
    <property type="entry name" value="Zn peptidases"/>
    <property type="match status" value="1"/>
</dbReference>
<reference evidence="7 8" key="1">
    <citation type="journal article" date="2012" name="Antonie Van Leeuwenhoek">
        <title>Shewanella litorisediminis sp. nov., a gammaproteobacterium isolated from a tidal flat sediment.</title>
        <authorList>
            <person name="Lee M.H."/>
            <person name="Yoon J.H."/>
        </authorList>
    </citation>
    <scope>NUCLEOTIDE SEQUENCE [LARGE SCALE GENOMIC DNA]</scope>
    <source>
        <strain evidence="7 8">SMK1-12</strain>
    </source>
</reference>